<evidence type="ECO:0000313" key="2">
    <source>
        <dbReference type="EMBL" id="KEJ82646.1"/>
    </source>
</evidence>
<comment type="caution">
    <text evidence="2">The sequence shown here is derived from an EMBL/GenBank/DDBJ whole genome shotgun (WGS) entry which is preliminary data.</text>
</comment>
<sequence length="125" mass="14419">MDFTEKLGQIKVYLEGRGYKIVETVSWIKTDNGQDLISGLGRVFQHCKEECTVGQKGDVAYLKQRFNLQKIKNTFIDLRRLGSQKPKRIYEMIGEFCPSGRSWIYMLGELTQDLIGLVLGLNQRK</sequence>
<protein>
    <submittedName>
        <fullName evidence="2">MT-A70 family protein</fullName>
    </submittedName>
</protein>
<gene>
    <name evidence="2" type="ORF">OXYTRIMIC_536</name>
</gene>
<dbReference type="PROSITE" id="PS51143">
    <property type="entry name" value="MT_A70"/>
    <property type="match status" value="1"/>
</dbReference>
<dbReference type="AlphaFoldDB" id="A0A073HZL3"/>
<dbReference type="Pfam" id="PF05063">
    <property type="entry name" value="MT-A70"/>
    <property type="match status" value="1"/>
</dbReference>
<comment type="similarity">
    <text evidence="1">Belongs to the MT-A70-like family.</text>
</comment>
<proteinExistence type="inferred from homology"/>
<evidence type="ECO:0000313" key="3">
    <source>
        <dbReference type="Proteomes" id="UP000053232"/>
    </source>
</evidence>
<organism evidence="2 3">
    <name type="scientific">Oxytricha trifallax</name>
    <dbReference type="NCBI Taxonomy" id="1172189"/>
    <lineage>
        <taxon>Eukaryota</taxon>
        <taxon>Sar</taxon>
        <taxon>Alveolata</taxon>
        <taxon>Ciliophora</taxon>
        <taxon>Intramacronucleata</taxon>
        <taxon>Spirotrichea</taxon>
        <taxon>Stichotrichia</taxon>
        <taxon>Sporadotrichida</taxon>
        <taxon>Oxytrichidae</taxon>
        <taxon>Oxytrichinae</taxon>
        <taxon>Oxytricha</taxon>
    </lineage>
</organism>
<dbReference type="Proteomes" id="UP000053232">
    <property type="component" value="Unassembled WGS sequence"/>
</dbReference>
<dbReference type="InterPro" id="IPR007757">
    <property type="entry name" value="MT-A70-like"/>
</dbReference>
<reference evidence="3" key="1">
    <citation type="journal article" date="2014" name="Cell">
        <title>The Architecture of a Scrambled Genome Reveals Massive Levels of Genomic Rearrangement during Development.</title>
        <authorList>
            <person name="Chen X."/>
            <person name="Bracht J.R."/>
            <person name="Goldman A.D."/>
            <person name="Dolzhenko E."/>
            <person name="Clay D.M."/>
            <person name="Swart E.C."/>
            <person name="Perlman D.H."/>
            <person name="Doak T.G."/>
            <person name="Stuart A."/>
            <person name="Amemiya C.T."/>
            <person name="Sebra R.P."/>
            <person name="Landweber L.F."/>
        </authorList>
    </citation>
    <scope>NUCLEOTIDE SEQUENCE [LARGE SCALE GENOMIC DNA]</scope>
    <source>
        <strain evidence="3">JRB310</strain>
    </source>
</reference>
<evidence type="ECO:0000256" key="1">
    <source>
        <dbReference type="PROSITE-ProRule" id="PRU00489"/>
    </source>
</evidence>
<dbReference type="EMBL" id="ARYC01008788">
    <property type="protein sequence ID" value="KEJ82646.1"/>
    <property type="molecule type" value="Genomic_DNA"/>
</dbReference>
<name>A0A073HZL3_9SPIT</name>
<accession>A0A073HZL3</accession>
<keyword evidence="3" id="KW-1185">Reference proteome</keyword>